<dbReference type="EnsemblMetazoa" id="CLYHEMT017672.1">
    <property type="protein sequence ID" value="CLYHEMP017672.1"/>
    <property type="gene ID" value="CLYHEMG017672"/>
</dbReference>
<feature type="signal peptide" evidence="8">
    <location>
        <begin position="1"/>
        <end position="15"/>
    </location>
</feature>
<evidence type="ECO:0000256" key="4">
    <source>
        <dbReference type="ARBA" id="ARBA00022801"/>
    </source>
</evidence>
<name>A0A7M5X5C6_9CNID</name>
<dbReference type="GO" id="GO:0004197">
    <property type="term" value="F:cysteine-type endopeptidase activity"/>
    <property type="evidence" value="ECO:0007669"/>
    <property type="project" value="InterPro"/>
</dbReference>
<evidence type="ECO:0000259" key="9">
    <source>
        <dbReference type="SMART" id="SM00645"/>
    </source>
</evidence>
<dbReference type="PROSITE" id="PS00639">
    <property type="entry name" value="THIOL_PROTEASE_HIS"/>
    <property type="match status" value="1"/>
</dbReference>
<dbReference type="FunFam" id="3.90.70.10:FF:000031">
    <property type="entry name" value="Cathepsin B"/>
    <property type="match status" value="1"/>
</dbReference>
<keyword evidence="11" id="KW-1185">Reference proteome</keyword>
<dbReference type="AlphaFoldDB" id="A0A7M5X5C6"/>
<evidence type="ECO:0000313" key="11">
    <source>
        <dbReference type="Proteomes" id="UP000594262"/>
    </source>
</evidence>
<dbReference type="InterPro" id="IPR000169">
    <property type="entry name" value="Pept_cys_AS"/>
</dbReference>
<dbReference type="InterPro" id="IPR025660">
    <property type="entry name" value="Pept_his_AS"/>
</dbReference>
<proteinExistence type="inferred from homology"/>
<evidence type="ECO:0000313" key="10">
    <source>
        <dbReference type="EnsemblMetazoa" id="CLYHEMP017672.1"/>
    </source>
</evidence>
<comment type="similarity">
    <text evidence="1">Belongs to the peptidase C1 family.</text>
</comment>
<reference evidence="10" key="1">
    <citation type="submission" date="2021-01" db="UniProtKB">
        <authorList>
            <consortium name="EnsemblMetazoa"/>
        </authorList>
    </citation>
    <scope>IDENTIFICATION</scope>
</reference>
<feature type="chain" id="PRO_5029712999" description="Peptidase C1A papain C-terminal domain-containing protein" evidence="8">
    <location>
        <begin position="16"/>
        <end position="326"/>
    </location>
</feature>
<dbReference type="PANTHER" id="PTHR12411">
    <property type="entry name" value="CYSTEINE PROTEASE FAMILY C1-RELATED"/>
    <property type="match status" value="1"/>
</dbReference>
<accession>A0A7M5X5C6</accession>
<evidence type="ECO:0000256" key="1">
    <source>
        <dbReference type="ARBA" id="ARBA00008455"/>
    </source>
</evidence>
<keyword evidence="6" id="KW-0865">Zymogen</keyword>
<dbReference type="InterPro" id="IPR013128">
    <property type="entry name" value="Peptidase_C1A"/>
</dbReference>
<evidence type="ECO:0000256" key="6">
    <source>
        <dbReference type="ARBA" id="ARBA00023145"/>
    </source>
</evidence>
<dbReference type="InterPro" id="IPR012599">
    <property type="entry name" value="Propeptide_C1A"/>
</dbReference>
<dbReference type="Gene3D" id="3.90.70.10">
    <property type="entry name" value="Cysteine proteinases"/>
    <property type="match status" value="1"/>
</dbReference>
<keyword evidence="4" id="KW-0378">Hydrolase</keyword>
<dbReference type="GeneID" id="136806582"/>
<feature type="domain" description="Peptidase C1A papain C-terminal" evidence="9">
    <location>
        <begin position="78"/>
        <end position="324"/>
    </location>
</feature>
<dbReference type="InterPro" id="IPR000668">
    <property type="entry name" value="Peptidase_C1A_C"/>
</dbReference>
<organism evidence="10 11">
    <name type="scientific">Clytia hemisphaerica</name>
    <dbReference type="NCBI Taxonomy" id="252671"/>
    <lineage>
        <taxon>Eukaryota</taxon>
        <taxon>Metazoa</taxon>
        <taxon>Cnidaria</taxon>
        <taxon>Hydrozoa</taxon>
        <taxon>Hydroidolina</taxon>
        <taxon>Leptothecata</taxon>
        <taxon>Obeliida</taxon>
        <taxon>Clytiidae</taxon>
        <taxon>Clytia</taxon>
    </lineage>
</organism>
<evidence type="ECO:0000256" key="3">
    <source>
        <dbReference type="ARBA" id="ARBA00022729"/>
    </source>
</evidence>
<evidence type="ECO:0000256" key="2">
    <source>
        <dbReference type="ARBA" id="ARBA00022670"/>
    </source>
</evidence>
<keyword evidence="5" id="KW-0788">Thiol protease</keyword>
<dbReference type="PROSITE" id="PS00139">
    <property type="entry name" value="THIOL_PROTEASE_CYS"/>
    <property type="match status" value="1"/>
</dbReference>
<dbReference type="Pfam" id="PF00112">
    <property type="entry name" value="Peptidase_C1"/>
    <property type="match status" value="1"/>
</dbReference>
<keyword evidence="2" id="KW-0645">Protease</keyword>
<dbReference type="SUPFAM" id="SSF54001">
    <property type="entry name" value="Cysteine proteinases"/>
    <property type="match status" value="1"/>
</dbReference>
<dbReference type="CDD" id="cd02620">
    <property type="entry name" value="Peptidase_C1A_CathepsinB"/>
    <property type="match status" value="1"/>
</dbReference>
<protein>
    <recommendedName>
        <fullName evidence="9">Peptidase C1A papain C-terminal domain-containing protein</fullName>
    </recommendedName>
</protein>
<dbReference type="OrthoDB" id="640249at2759"/>
<dbReference type="PRINTS" id="PR00705">
    <property type="entry name" value="PAPAIN"/>
</dbReference>
<sequence length="326" mass="35521">MKVLLLFIGVAMVTCLPREEFQHHIDAVNRAKTTWKAGHNFGEETSLDYVKGLCGSLSNPAIRAQMEMRGAPNNVGDIPESFDSRDKWDKCPSIKEIRDQGSCGSCWAFGATEAMTDRICVKSGMTYHLSAEDLATCCDSCGFGCNGGYPEAAWNYYKNTGIVTGGPYNSKQGCRPYQIPACDHHVPESKNPCHGELPTPRCEHSCISSYNKTYNADHHFALTSYAVSSDVNAIANEIMTHGPVEAAFTVYADFPNYKSGVYQHVSGSALGGHAIKILGWGVEDGTPYWLVANSWNPKWGDKGFFKILRGSDHCGIESGVVAGIPN</sequence>
<evidence type="ECO:0000256" key="5">
    <source>
        <dbReference type="ARBA" id="ARBA00022807"/>
    </source>
</evidence>
<keyword evidence="7" id="KW-1015">Disulfide bond</keyword>
<dbReference type="GO" id="GO:0006508">
    <property type="term" value="P:proteolysis"/>
    <property type="evidence" value="ECO:0007669"/>
    <property type="project" value="UniProtKB-KW"/>
</dbReference>
<dbReference type="RefSeq" id="XP_066919273.1">
    <property type="nucleotide sequence ID" value="XM_067063172.1"/>
</dbReference>
<dbReference type="InterPro" id="IPR038765">
    <property type="entry name" value="Papain-like_cys_pep_sf"/>
</dbReference>
<evidence type="ECO:0000256" key="8">
    <source>
        <dbReference type="SAM" id="SignalP"/>
    </source>
</evidence>
<keyword evidence="3 8" id="KW-0732">Signal</keyword>
<dbReference type="SMART" id="SM00645">
    <property type="entry name" value="Pept_C1"/>
    <property type="match status" value="1"/>
</dbReference>
<dbReference type="PROSITE" id="PS00640">
    <property type="entry name" value="THIOL_PROTEASE_ASN"/>
    <property type="match status" value="1"/>
</dbReference>
<dbReference type="Proteomes" id="UP000594262">
    <property type="component" value="Unplaced"/>
</dbReference>
<dbReference type="InterPro" id="IPR025661">
    <property type="entry name" value="Pept_asp_AS"/>
</dbReference>
<dbReference type="Pfam" id="PF08127">
    <property type="entry name" value="Propeptide_C1"/>
    <property type="match status" value="1"/>
</dbReference>
<evidence type="ECO:0000256" key="7">
    <source>
        <dbReference type="ARBA" id="ARBA00023157"/>
    </source>
</evidence>